<dbReference type="PANTHER" id="PTHR33744:SF1">
    <property type="entry name" value="DNA-BINDING TRANSCRIPTIONAL ACTIVATOR ADER"/>
    <property type="match status" value="1"/>
</dbReference>
<comment type="caution">
    <text evidence="3">The sequence shown here is derived from an EMBL/GenBank/DDBJ whole genome shotgun (WGS) entry which is preliminary data.</text>
</comment>
<keyword evidence="4" id="KW-1185">Reference proteome</keyword>
<reference evidence="3 4" key="1">
    <citation type="submission" date="2017-09" db="EMBL/GenBank/DDBJ databases">
        <title>Bacterial strain isolated from the female urinary microbiota.</title>
        <authorList>
            <person name="Thomas-White K."/>
            <person name="Kumar N."/>
            <person name="Forster S."/>
            <person name="Putonti C."/>
            <person name="Lawley T."/>
            <person name="Wolfe A.J."/>
        </authorList>
    </citation>
    <scope>NUCLEOTIDE SEQUENCE [LARGE SCALE GENOMIC DNA]</scope>
    <source>
        <strain evidence="3 4">UMB0680</strain>
    </source>
</reference>
<proteinExistence type="predicted"/>
<evidence type="ECO:0000313" key="4">
    <source>
        <dbReference type="Proteomes" id="UP000235703"/>
    </source>
</evidence>
<evidence type="ECO:0000313" key="3">
    <source>
        <dbReference type="EMBL" id="PMB97133.1"/>
    </source>
</evidence>
<dbReference type="AlphaFoldDB" id="A0A2N6PEL7"/>
<dbReference type="Pfam" id="PF07905">
    <property type="entry name" value="PucR"/>
    <property type="match status" value="1"/>
</dbReference>
<evidence type="ECO:0000259" key="2">
    <source>
        <dbReference type="Pfam" id="PF13556"/>
    </source>
</evidence>
<organism evidence="3 4">
    <name type="scientific">Brevibacterium luteolum</name>
    <dbReference type="NCBI Taxonomy" id="199591"/>
    <lineage>
        <taxon>Bacteria</taxon>
        <taxon>Bacillati</taxon>
        <taxon>Actinomycetota</taxon>
        <taxon>Actinomycetes</taxon>
        <taxon>Micrococcales</taxon>
        <taxon>Brevibacteriaceae</taxon>
        <taxon>Brevibacterium</taxon>
    </lineage>
</organism>
<accession>A0A2N6PEL7</accession>
<dbReference type="InterPro" id="IPR025736">
    <property type="entry name" value="PucR_C-HTH_dom"/>
</dbReference>
<dbReference type="InterPro" id="IPR051448">
    <property type="entry name" value="CdaR-like_regulators"/>
</dbReference>
<protein>
    <submittedName>
        <fullName evidence="3">PucR family transcriptional regulator</fullName>
    </submittedName>
</protein>
<dbReference type="OrthoDB" id="8450798at2"/>
<dbReference type="PANTHER" id="PTHR33744">
    <property type="entry name" value="CARBOHYDRATE DIACID REGULATOR"/>
    <property type="match status" value="1"/>
</dbReference>
<dbReference type="InterPro" id="IPR012914">
    <property type="entry name" value="PucR_dom"/>
</dbReference>
<feature type="domain" description="PucR C-terminal helix-turn-helix" evidence="2">
    <location>
        <begin position="463"/>
        <end position="520"/>
    </location>
</feature>
<dbReference type="EMBL" id="PNFZ01000009">
    <property type="protein sequence ID" value="PMB97133.1"/>
    <property type="molecule type" value="Genomic_DNA"/>
</dbReference>
<sequence length="529" mass="55673">MCTTTDMSTMAGCGQSQSTTDRISVVVTLGQLLSLPELHLQVVSDPPGCRSVPVTIVHSSELPSVDQWLAGGEVLLTIGALQDLDSPDAADYIRRVHAAGAVALGIGLGEHLPNARAPEQLITHARAVGLPLFMVPEPVPFVAVVEAFTRLRESESAHEVSALVRTQRRFATALAARGTNALLAEISRALGAPVALASPTGRLLGTTERVAARQALPGLLREELITAAAAGGTAPRLLRATAPEVVAGSDLEAIPVGSETVTGWLLTPVAGTRPGGDRHNSRTLLLATAAALLALQDTRLADRRELAAQLCTGLIGADELPERFADSTGFSLPAALSFAIAGGERAAEHSEESGANSRFDALLTDLSPGVLHHPTASGTALICPPGLRGLVEAICRALGIPVTDWSDGTPDQVHDRWHEWRYGAGDRRSQLGQLLASVSREAAADFVQRTLGPLTAADDDGILMRTLEHFASAGGSRDAVAQALGVHRHTVRARLERIRQILGYDPREPGHLQAIGIAFLLRETTTAHR</sequence>
<gene>
    <name evidence="3" type="ORF">CJ198_12530</name>
</gene>
<dbReference type="Gene3D" id="1.10.10.2840">
    <property type="entry name" value="PucR C-terminal helix-turn-helix domain"/>
    <property type="match status" value="1"/>
</dbReference>
<name>A0A2N6PEL7_9MICO</name>
<evidence type="ECO:0000259" key="1">
    <source>
        <dbReference type="Pfam" id="PF07905"/>
    </source>
</evidence>
<feature type="domain" description="Purine catabolism PurC-like" evidence="1">
    <location>
        <begin position="31"/>
        <end position="150"/>
    </location>
</feature>
<dbReference type="Proteomes" id="UP000235703">
    <property type="component" value="Unassembled WGS sequence"/>
</dbReference>
<dbReference type="InterPro" id="IPR042070">
    <property type="entry name" value="PucR_C-HTH_sf"/>
</dbReference>
<dbReference type="Pfam" id="PF13556">
    <property type="entry name" value="HTH_30"/>
    <property type="match status" value="1"/>
</dbReference>